<dbReference type="InterPro" id="IPR011711">
    <property type="entry name" value="GntR_C"/>
</dbReference>
<dbReference type="Gene3D" id="1.10.10.10">
    <property type="entry name" value="Winged helix-like DNA-binding domain superfamily/Winged helix DNA-binding domain"/>
    <property type="match status" value="1"/>
</dbReference>
<dbReference type="Gene3D" id="1.20.120.530">
    <property type="entry name" value="GntR ligand-binding domain-like"/>
    <property type="match status" value="1"/>
</dbReference>
<evidence type="ECO:0000313" key="6">
    <source>
        <dbReference type="EMBL" id="GGB40611.1"/>
    </source>
</evidence>
<protein>
    <submittedName>
        <fullName evidence="6">Transcriptional regulator</fullName>
    </submittedName>
</protein>
<dbReference type="SUPFAM" id="SSF48008">
    <property type="entry name" value="GntR ligand-binding domain-like"/>
    <property type="match status" value="1"/>
</dbReference>
<dbReference type="PANTHER" id="PTHR43537">
    <property type="entry name" value="TRANSCRIPTIONAL REGULATOR, GNTR FAMILY"/>
    <property type="match status" value="1"/>
</dbReference>
<keyword evidence="1" id="KW-0805">Transcription regulation</keyword>
<dbReference type="SUPFAM" id="SSF46785">
    <property type="entry name" value="Winged helix' DNA-binding domain"/>
    <property type="match status" value="1"/>
</dbReference>
<keyword evidence="7" id="KW-1185">Reference proteome</keyword>
<keyword evidence="2" id="KW-0238">DNA-binding</keyword>
<dbReference type="SMART" id="SM00345">
    <property type="entry name" value="HTH_GNTR"/>
    <property type="match status" value="1"/>
</dbReference>
<sequence length="254" mass="29009">MSSSIARRLEQLILDGTLKPGKKIPSERQLSERLGVSRSILREALKELRGRGLIETRHGQGTMVTGLVPRLEPENPLVYLFQDHPRTLYDLLEVRELLEGQAAYMAANRGTEDDFRRITRAFNDIEQAQASNTEAQEAARLDHAFHQSICEASHNPVLVHTLQSLMQLMLNTVLASVKNLYHLAPYKEQIDRHHRQIYNAVIGRRPEWARKAATAHIKNIRERLLELEHEGQRLDRSGGWERTLAGTHGEKPDN</sequence>
<dbReference type="InterPro" id="IPR036390">
    <property type="entry name" value="WH_DNA-bd_sf"/>
</dbReference>
<accession>A0ABQ1IHI2</accession>
<dbReference type="Pfam" id="PF07729">
    <property type="entry name" value="FCD"/>
    <property type="match status" value="1"/>
</dbReference>
<evidence type="ECO:0000256" key="2">
    <source>
        <dbReference type="ARBA" id="ARBA00023125"/>
    </source>
</evidence>
<evidence type="ECO:0000256" key="1">
    <source>
        <dbReference type="ARBA" id="ARBA00023015"/>
    </source>
</evidence>
<dbReference type="CDD" id="cd07377">
    <property type="entry name" value="WHTH_GntR"/>
    <property type="match status" value="1"/>
</dbReference>
<comment type="caution">
    <text evidence="6">The sequence shown here is derived from an EMBL/GenBank/DDBJ whole genome shotgun (WGS) entry which is preliminary data.</text>
</comment>
<proteinExistence type="predicted"/>
<dbReference type="NCBIfam" id="NF007442">
    <property type="entry name" value="PRK09990.1"/>
    <property type="match status" value="1"/>
</dbReference>
<evidence type="ECO:0000256" key="3">
    <source>
        <dbReference type="ARBA" id="ARBA00023163"/>
    </source>
</evidence>
<dbReference type="SMART" id="SM00895">
    <property type="entry name" value="FCD"/>
    <property type="match status" value="1"/>
</dbReference>
<dbReference type="InterPro" id="IPR008920">
    <property type="entry name" value="TF_FadR/GntR_C"/>
</dbReference>
<dbReference type="EMBL" id="BMKE01000008">
    <property type="protein sequence ID" value="GGB40611.1"/>
    <property type="molecule type" value="Genomic_DNA"/>
</dbReference>
<dbReference type="InterPro" id="IPR036388">
    <property type="entry name" value="WH-like_DNA-bd_sf"/>
</dbReference>
<organism evidence="6 7">
    <name type="scientific">Oceanisphaera marina</name>
    <dbReference type="NCBI Taxonomy" id="2017550"/>
    <lineage>
        <taxon>Bacteria</taxon>
        <taxon>Pseudomonadati</taxon>
        <taxon>Pseudomonadota</taxon>
        <taxon>Gammaproteobacteria</taxon>
        <taxon>Aeromonadales</taxon>
        <taxon>Aeromonadaceae</taxon>
        <taxon>Oceanisphaera</taxon>
    </lineage>
</organism>
<dbReference type="PROSITE" id="PS50949">
    <property type="entry name" value="HTH_GNTR"/>
    <property type="match status" value="1"/>
</dbReference>
<feature type="coiled-coil region" evidence="4">
    <location>
        <begin position="210"/>
        <end position="237"/>
    </location>
</feature>
<keyword evidence="3" id="KW-0804">Transcription</keyword>
<name>A0ABQ1IHI2_9GAMM</name>
<evidence type="ECO:0000259" key="5">
    <source>
        <dbReference type="PROSITE" id="PS50949"/>
    </source>
</evidence>
<gene>
    <name evidence="6" type="primary">glcC</name>
    <name evidence="6" type="ORF">GCM10011502_12440</name>
</gene>
<dbReference type="PRINTS" id="PR00035">
    <property type="entry name" value="HTHGNTR"/>
</dbReference>
<evidence type="ECO:0000313" key="7">
    <source>
        <dbReference type="Proteomes" id="UP000646152"/>
    </source>
</evidence>
<feature type="domain" description="HTH gntR-type" evidence="5">
    <location>
        <begin position="1"/>
        <end position="67"/>
    </location>
</feature>
<dbReference type="Proteomes" id="UP000646152">
    <property type="component" value="Unassembled WGS sequence"/>
</dbReference>
<keyword evidence="4" id="KW-0175">Coiled coil</keyword>
<reference evidence="7" key="1">
    <citation type="journal article" date="2019" name="Int. J. Syst. Evol. Microbiol.">
        <title>The Global Catalogue of Microorganisms (GCM) 10K type strain sequencing project: providing services to taxonomists for standard genome sequencing and annotation.</title>
        <authorList>
            <consortium name="The Broad Institute Genomics Platform"/>
            <consortium name="The Broad Institute Genome Sequencing Center for Infectious Disease"/>
            <person name="Wu L."/>
            <person name="Ma J."/>
        </authorList>
    </citation>
    <scope>NUCLEOTIDE SEQUENCE [LARGE SCALE GENOMIC DNA]</scope>
    <source>
        <strain evidence="7">CGMCC 1.15923</strain>
    </source>
</reference>
<dbReference type="InterPro" id="IPR000524">
    <property type="entry name" value="Tscrpt_reg_HTH_GntR"/>
</dbReference>
<dbReference type="Pfam" id="PF00392">
    <property type="entry name" value="GntR"/>
    <property type="match status" value="1"/>
</dbReference>
<dbReference type="RefSeq" id="WP_188629243.1">
    <property type="nucleotide sequence ID" value="NZ_BMKE01000008.1"/>
</dbReference>
<evidence type="ECO:0000256" key="4">
    <source>
        <dbReference type="SAM" id="Coils"/>
    </source>
</evidence>
<dbReference type="PANTHER" id="PTHR43537:SF1">
    <property type="entry name" value="GLC OPERON TRANSCRIPTIONAL ACTIVATOR"/>
    <property type="match status" value="1"/>
</dbReference>